<evidence type="ECO:0000313" key="9">
    <source>
        <dbReference type="Proteomes" id="UP001314229"/>
    </source>
</evidence>
<comment type="caution">
    <text evidence="8">The sequence shown here is derived from an EMBL/GenBank/DDBJ whole genome shotgun (WGS) entry which is preliminary data.</text>
</comment>
<proteinExistence type="inferred from homology"/>
<feature type="compositionally biased region" description="Polar residues" evidence="6">
    <location>
        <begin position="256"/>
        <end position="266"/>
    </location>
</feature>
<dbReference type="PANTHER" id="PTHR47078">
    <property type="entry name" value="CYTOSKELETON-ASSOCIATED PROTEIN 2-LIKE"/>
    <property type="match status" value="1"/>
</dbReference>
<comment type="similarity">
    <text evidence="2">Belongs to the CKAP2 family.</text>
</comment>
<keyword evidence="3" id="KW-0963">Cytoplasm</keyword>
<feature type="compositionally biased region" description="Low complexity" evidence="6">
    <location>
        <begin position="227"/>
        <end position="255"/>
    </location>
</feature>
<dbReference type="Proteomes" id="UP001314229">
    <property type="component" value="Unassembled WGS sequence"/>
</dbReference>
<dbReference type="GO" id="GO:0005829">
    <property type="term" value="C:cytosol"/>
    <property type="evidence" value="ECO:0007669"/>
    <property type="project" value="TreeGrafter"/>
</dbReference>
<dbReference type="Pfam" id="PF15297">
    <property type="entry name" value="CKAP2_C"/>
    <property type="match status" value="1"/>
</dbReference>
<feature type="region of interest" description="Disordered" evidence="6">
    <location>
        <begin position="227"/>
        <end position="326"/>
    </location>
</feature>
<feature type="region of interest" description="Disordered" evidence="6">
    <location>
        <begin position="726"/>
        <end position="747"/>
    </location>
</feature>
<feature type="region of interest" description="Disordered" evidence="6">
    <location>
        <begin position="398"/>
        <end position="426"/>
    </location>
</feature>
<comment type="subcellular location">
    <subcellularLocation>
        <location evidence="1">Cytoplasm</location>
        <location evidence="1">Cytoskeleton</location>
    </subcellularLocation>
</comment>
<dbReference type="PANTHER" id="PTHR47078:SF1">
    <property type="entry name" value="CYTOSKELETON-ASSOCIATED PROTEIN 2-LIKE"/>
    <property type="match status" value="1"/>
</dbReference>
<evidence type="ECO:0000313" key="8">
    <source>
        <dbReference type="EMBL" id="CAK6959688.1"/>
    </source>
</evidence>
<dbReference type="GO" id="GO:0005813">
    <property type="term" value="C:centrosome"/>
    <property type="evidence" value="ECO:0007669"/>
    <property type="project" value="TreeGrafter"/>
</dbReference>
<reference evidence="8 9" key="1">
    <citation type="submission" date="2024-01" db="EMBL/GenBank/DDBJ databases">
        <authorList>
            <person name="Alioto T."/>
            <person name="Alioto T."/>
            <person name="Gomez Garrido J."/>
        </authorList>
    </citation>
    <scope>NUCLEOTIDE SEQUENCE [LARGE SCALE GENOMIC DNA]</scope>
</reference>
<feature type="domain" description="Cytoskeleton-associated protein 2 C-terminal" evidence="7">
    <location>
        <begin position="449"/>
        <end position="627"/>
    </location>
</feature>
<evidence type="ECO:0000259" key="7">
    <source>
        <dbReference type="Pfam" id="PF15297"/>
    </source>
</evidence>
<feature type="region of interest" description="Disordered" evidence="6">
    <location>
        <begin position="343"/>
        <end position="372"/>
    </location>
</feature>
<dbReference type="EMBL" id="CAWUFR010000041">
    <property type="protein sequence ID" value="CAK6959688.1"/>
    <property type="molecule type" value="Genomic_DNA"/>
</dbReference>
<evidence type="ECO:0000256" key="1">
    <source>
        <dbReference type="ARBA" id="ARBA00004245"/>
    </source>
</evidence>
<evidence type="ECO:0000256" key="4">
    <source>
        <dbReference type="ARBA" id="ARBA00022553"/>
    </source>
</evidence>
<name>A0AAV1NKU3_SCOSC</name>
<feature type="compositionally biased region" description="Acidic residues" evidence="6">
    <location>
        <begin position="726"/>
        <end position="738"/>
    </location>
</feature>
<evidence type="ECO:0000256" key="6">
    <source>
        <dbReference type="SAM" id="MobiDB-lite"/>
    </source>
</evidence>
<accession>A0AAV1NKU3</accession>
<keyword evidence="4" id="KW-0597">Phosphoprotein</keyword>
<gene>
    <name evidence="8" type="ORF">FSCOSCO3_A034505</name>
</gene>
<evidence type="ECO:0000256" key="3">
    <source>
        <dbReference type="ARBA" id="ARBA00022490"/>
    </source>
</evidence>
<dbReference type="InterPro" id="IPR052855">
    <property type="entry name" value="CKAP2-like"/>
</dbReference>
<sequence>MEEEETVPILSRKDVRRQKLMEYLTAKGKLKLSNSTNVTNGDNSQVKKPVTSALKVITGKENSAPVDSLRYEATKMLPPRSTQQPARKTFNVTNKVNVNTLTAQQKANSVPAQLKLNQNRVLTNTYNVTSKSNLYAVSHLKKQPKTGLQSSVKTSSNAACTAFTKPNSRFSGSSNATRSGPVNAVNFRMNLGPIVKTKTGLVPAVIQPRNTNPNLTRLTSTTAANTAVSTNTSNTAKKVRSNTLSSLSVPRSSSVAQRKTFSSTALNKPVHEKTTISQRARAAIKTQDQKKSNSKPVLGKQFQPSSKSQILSGVKSMSTSTKGRAASVKPEVKVGVAKMKESACQPTARSTNQRSQAAGGEKNVQTCKAAPRIPTVPASRRSVRVTGEATLAAAAVPAGKPKISKTTESKKGSSSIKAPPPPKVTKRISAPVLSQTVPRPARTISYCGKDTDLKRPKVPVTVVPQTEVKKRTAAQKERMSKLQVWRESKGISYKRPPMTVKPQVNSTVSLPQPFWATMTEEDEAHSLVYTVDRSLADCLKLLEEGCPPDQVKGVLSRLPPLSHKFAKYWICQVRLMELEGDLEVLPMFEEAVRVVLEPVDELRTVVFEILKKKDEIQASEEKEREEDEILETVEITPDMMTPSKPVRALICREKGDSSVVKFKITATPGGPADKQSEPARINGQELRFFTPVRRSVRIERASLRLPAALQDHDVCVASYNDLIDEETKEGSEEQEDGEISPSANQTPMYVYRQNEALKDKVLVKLFYEEDDEEVLNSSSPVCN</sequence>
<keyword evidence="9" id="KW-1185">Reference proteome</keyword>
<evidence type="ECO:0000256" key="2">
    <source>
        <dbReference type="ARBA" id="ARBA00009468"/>
    </source>
</evidence>
<feature type="compositionally biased region" description="Polar residues" evidence="6">
    <location>
        <begin position="302"/>
        <end position="322"/>
    </location>
</feature>
<dbReference type="GO" id="GO:0072686">
    <property type="term" value="C:mitotic spindle"/>
    <property type="evidence" value="ECO:0007669"/>
    <property type="project" value="TreeGrafter"/>
</dbReference>
<evidence type="ECO:0000256" key="5">
    <source>
        <dbReference type="ARBA" id="ARBA00023212"/>
    </source>
</evidence>
<feature type="compositionally biased region" description="Polar residues" evidence="6">
    <location>
        <begin position="344"/>
        <end position="356"/>
    </location>
</feature>
<dbReference type="AlphaFoldDB" id="A0AAV1NKU3"/>
<protein>
    <submittedName>
        <fullName evidence="8">Cytoskeleton-associated protein 2-like</fullName>
    </submittedName>
</protein>
<keyword evidence="5" id="KW-0206">Cytoskeleton</keyword>
<organism evidence="8 9">
    <name type="scientific">Scomber scombrus</name>
    <name type="common">Atlantic mackerel</name>
    <name type="synonym">Scomber vernalis</name>
    <dbReference type="NCBI Taxonomy" id="13677"/>
    <lineage>
        <taxon>Eukaryota</taxon>
        <taxon>Metazoa</taxon>
        <taxon>Chordata</taxon>
        <taxon>Craniata</taxon>
        <taxon>Vertebrata</taxon>
        <taxon>Euteleostomi</taxon>
        <taxon>Actinopterygii</taxon>
        <taxon>Neopterygii</taxon>
        <taxon>Teleostei</taxon>
        <taxon>Neoteleostei</taxon>
        <taxon>Acanthomorphata</taxon>
        <taxon>Pelagiaria</taxon>
        <taxon>Scombriformes</taxon>
        <taxon>Scombridae</taxon>
        <taxon>Scomber</taxon>
    </lineage>
</organism>
<dbReference type="InterPro" id="IPR029197">
    <property type="entry name" value="CKAP2_C"/>
</dbReference>